<keyword evidence="2" id="KW-1133">Transmembrane helix</keyword>
<feature type="transmembrane region" description="Helical" evidence="2">
    <location>
        <begin position="51"/>
        <end position="69"/>
    </location>
</feature>
<protein>
    <recommendedName>
        <fullName evidence="5">Membrane protein (TIGR02234 family)</fullName>
    </recommendedName>
</protein>
<evidence type="ECO:0000256" key="2">
    <source>
        <dbReference type="SAM" id="Phobius"/>
    </source>
</evidence>
<keyword evidence="4" id="KW-1185">Reference proteome</keyword>
<accession>A0ABW2HY33</accession>
<dbReference type="EMBL" id="JBHTBJ010000016">
    <property type="protein sequence ID" value="MFC7276701.1"/>
    <property type="molecule type" value="Genomic_DNA"/>
</dbReference>
<proteinExistence type="predicted"/>
<organism evidence="3 4">
    <name type="scientific">Paractinoplanes rhizophilus</name>
    <dbReference type="NCBI Taxonomy" id="1416877"/>
    <lineage>
        <taxon>Bacteria</taxon>
        <taxon>Bacillati</taxon>
        <taxon>Actinomycetota</taxon>
        <taxon>Actinomycetes</taxon>
        <taxon>Micromonosporales</taxon>
        <taxon>Micromonosporaceae</taxon>
        <taxon>Paractinoplanes</taxon>
    </lineage>
</organism>
<feature type="transmembrane region" description="Helical" evidence="2">
    <location>
        <begin position="104"/>
        <end position="124"/>
    </location>
</feature>
<gene>
    <name evidence="3" type="ORF">ACFQS1_22145</name>
</gene>
<evidence type="ECO:0008006" key="5">
    <source>
        <dbReference type="Google" id="ProtNLM"/>
    </source>
</evidence>
<feature type="transmembrane region" description="Helical" evidence="2">
    <location>
        <begin position="173"/>
        <end position="196"/>
    </location>
</feature>
<dbReference type="RefSeq" id="WP_378971347.1">
    <property type="nucleotide sequence ID" value="NZ_JBHTBJ010000016.1"/>
</dbReference>
<dbReference type="Proteomes" id="UP001596548">
    <property type="component" value="Unassembled WGS sequence"/>
</dbReference>
<feature type="region of interest" description="Disordered" evidence="1">
    <location>
        <begin position="222"/>
        <end position="269"/>
    </location>
</feature>
<reference evidence="4" key="1">
    <citation type="journal article" date="2019" name="Int. J. Syst. Evol. Microbiol.">
        <title>The Global Catalogue of Microorganisms (GCM) 10K type strain sequencing project: providing services to taxonomists for standard genome sequencing and annotation.</title>
        <authorList>
            <consortium name="The Broad Institute Genomics Platform"/>
            <consortium name="The Broad Institute Genome Sequencing Center for Infectious Disease"/>
            <person name="Wu L."/>
            <person name="Ma J."/>
        </authorList>
    </citation>
    <scope>NUCLEOTIDE SEQUENCE [LARGE SCALE GENOMIC DNA]</scope>
    <source>
        <strain evidence="4">XZYJT-10</strain>
    </source>
</reference>
<evidence type="ECO:0000313" key="4">
    <source>
        <dbReference type="Proteomes" id="UP001596548"/>
    </source>
</evidence>
<keyword evidence="2" id="KW-0812">Transmembrane</keyword>
<feature type="region of interest" description="Disordered" evidence="1">
    <location>
        <begin position="1"/>
        <end position="20"/>
    </location>
</feature>
<keyword evidence="2" id="KW-0472">Membrane</keyword>
<sequence>MPPEHRQIDLDLPPAAPPADDVVEFGGDARPARRRWSPAGLGRSLLTDRRTVPLAAVLGAVAVLASLISEWQITTVDSEEFGGEVGAHPIATDVTDLGALGTGYLVGLFPLVCAVVLTMFGPAAGRRWARLTGMSVAGTMLGLLFATAASLGSQSRPLPDLYKLQFDQDQVQFAYGRGLWCAVIGVLLAMAALYLADRHQPAPAAFTAADALAGGDESAWRWRRPPAARAEERPADQPLELTVGPAKPFTSLGDDRDKPGPSGRRGISG</sequence>
<name>A0ABW2HY33_9ACTN</name>
<evidence type="ECO:0000256" key="1">
    <source>
        <dbReference type="SAM" id="MobiDB-lite"/>
    </source>
</evidence>
<evidence type="ECO:0000313" key="3">
    <source>
        <dbReference type="EMBL" id="MFC7276701.1"/>
    </source>
</evidence>
<comment type="caution">
    <text evidence="3">The sequence shown here is derived from an EMBL/GenBank/DDBJ whole genome shotgun (WGS) entry which is preliminary data.</text>
</comment>
<feature type="transmembrane region" description="Helical" evidence="2">
    <location>
        <begin position="131"/>
        <end position="153"/>
    </location>
</feature>